<dbReference type="Proteomes" id="UP000077071">
    <property type="component" value="Chromosome"/>
</dbReference>
<dbReference type="AlphaFoldDB" id="A0A169C495"/>
<dbReference type="KEGG" id="rtn:A6122_2332"/>
<dbReference type="GO" id="GO:0005829">
    <property type="term" value="C:cytosol"/>
    <property type="evidence" value="ECO:0007669"/>
    <property type="project" value="TreeGrafter"/>
</dbReference>
<evidence type="ECO:0000259" key="1">
    <source>
        <dbReference type="Pfam" id="PF00248"/>
    </source>
</evidence>
<dbReference type="InterPro" id="IPR036812">
    <property type="entry name" value="NAD(P)_OxRdtase_dom_sf"/>
</dbReference>
<dbReference type="InterPro" id="IPR020471">
    <property type="entry name" value="AKR"/>
</dbReference>
<dbReference type="GO" id="GO:0016491">
    <property type="term" value="F:oxidoreductase activity"/>
    <property type="evidence" value="ECO:0007669"/>
    <property type="project" value="InterPro"/>
</dbReference>
<sequence>MRGRGIDRGSRRVLNHRMTIDSAASSSLTRAPLGDSGIDVFPLSLGGNVFGWTAGRQTSFDVLDGYTAAGGDFIDTADSYSAWVPGNRGGESETIIGEWLSQRSGSRDDVVIATKVGRHPQFTGLAPDTVRAAARASLERLGTDRIDLYYAHFDDAAVPMADIAAVFSELVDQGLIRAIGVSNLSAERIAEWLRVAGEEGLHKPVALQPHYNLVERGIEADLLPLAREAGLAVVPYYALASGFLTGKYRDGSTPDGPRADGAARYLDGRGRRVLAALDATAEAHGAEVATVALAWLRSQSGVVAPIASARVMEQLPALVASASLELSTEELAALDEASRA</sequence>
<name>A0A169C495_9MICO</name>
<protein>
    <submittedName>
        <fullName evidence="2">Alcohol dehydrogenase</fullName>
    </submittedName>
</protein>
<dbReference type="CDD" id="cd19081">
    <property type="entry name" value="AKR_AKR9C1"/>
    <property type="match status" value="1"/>
</dbReference>
<dbReference type="EMBL" id="CP015515">
    <property type="protein sequence ID" value="AND17451.1"/>
    <property type="molecule type" value="Genomic_DNA"/>
</dbReference>
<proteinExistence type="predicted"/>
<reference evidence="2 3" key="1">
    <citation type="submission" date="2016-05" db="EMBL/GenBank/DDBJ databases">
        <title>Complete genome sequence of Rathayibacter tritici NCPPB 1953.</title>
        <authorList>
            <person name="Park J."/>
            <person name="Lee H.-H."/>
            <person name="Lee S.-W."/>
            <person name="Seo Y.-S."/>
        </authorList>
    </citation>
    <scope>NUCLEOTIDE SEQUENCE [LARGE SCALE GENOMIC DNA]</scope>
    <source>
        <strain evidence="2 3">NCPPB 1953</strain>
    </source>
</reference>
<gene>
    <name evidence="2" type="ORF">A6122_2332</name>
</gene>
<dbReference type="PRINTS" id="PR00069">
    <property type="entry name" value="ALDKETRDTASE"/>
</dbReference>
<dbReference type="Pfam" id="PF00248">
    <property type="entry name" value="Aldo_ket_red"/>
    <property type="match status" value="1"/>
</dbReference>
<organism evidence="2 3">
    <name type="scientific">Rathayibacter tritici</name>
    <dbReference type="NCBI Taxonomy" id="33888"/>
    <lineage>
        <taxon>Bacteria</taxon>
        <taxon>Bacillati</taxon>
        <taxon>Actinomycetota</taxon>
        <taxon>Actinomycetes</taxon>
        <taxon>Micrococcales</taxon>
        <taxon>Microbacteriaceae</taxon>
        <taxon>Rathayibacter</taxon>
    </lineage>
</organism>
<keyword evidence="3" id="KW-1185">Reference proteome</keyword>
<evidence type="ECO:0000313" key="3">
    <source>
        <dbReference type="Proteomes" id="UP000077071"/>
    </source>
</evidence>
<dbReference type="InterPro" id="IPR050523">
    <property type="entry name" value="AKR_Detox_Biosynth"/>
</dbReference>
<dbReference type="PATRIC" id="fig|33888.3.peg.2597"/>
<dbReference type="PANTHER" id="PTHR43364">
    <property type="entry name" value="NADH-SPECIFIC METHYLGLYOXAL REDUCTASE-RELATED"/>
    <property type="match status" value="1"/>
</dbReference>
<dbReference type="PANTHER" id="PTHR43364:SF6">
    <property type="entry name" value="OXIDOREDUCTASE-RELATED"/>
    <property type="match status" value="1"/>
</dbReference>
<dbReference type="InterPro" id="IPR023210">
    <property type="entry name" value="NADP_OxRdtase_dom"/>
</dbReference>
<dbReference type="Gene3D" id="3.20.20.100">
    <property type="entry name" value="NADP-dependent oxidoreductase domain"/>
    <property type="match status" value="1"/>
</dbReference>
<dbReference type="SUPFAM" id="SSF51430">
    <property type="entry name" value="NAD(P)-linked oxidoreductase"/>
    <property type="match status" value="1"/>
</dbReference>
<evidence type="ECO:0000313" key="2">
    <source>
        <dbReference type="EMBL" id="AND17451.1"/>
    </source>
</evidence>
<feature type="domain" description="NADP-dependent oxidoreductase" evidence="1">
    <location>
        <begin position="43"/>
        <end position="338"/>
    </location>
</feature>
<accession>A0A169C495</accession>